<dbReference type="PANTHER" id="PTHR43544:SF32">
    <property type="entry name" value="CHAIN DEHYDROGENASE, PUTATIVE (AFU_ORTHOLOGUE AFUA_5G01530)-RELATED"/>
    <property type="match status" value="1"/>
</dbReference>
<dbReference type="EMBL" id="JAWRVE010000047">
    <property type="protein sequence ID" value="KAL1868135.1"/>
    <property type="molecule type" value="Genomic_DNA"/>
</dbReference>
<keyword evidence="3" id="KW-1185">Reference proteome</keyword>
<comment type="caution">
    <text evidence="2">The sequence shown here is derived from an EMBL/GenBank/DDBJ whole genome shotgun (WGS) entry which is preliminary data.</text>
</comment>
<proteinExistence type="inferred from homology"/>
<dbReference type="SUPFAM" id="SSF51735">
    <property type="entry name" value="NAD(P)-binding Rossmann-fold domains"/>
    <property type="match status" value="1"/>
</dbReference>
<accession>A0ABR3WWT2</accession>
<evidence type="ECO:0000313" key="2">
    <source>
        <dbReference type="EMBL" id="KAL1868135.1"/>
    </source>
</evidence>
<gene>
    <name evidence="2" type="ORF">Daus18300_006117</name>
</gene>
<dbReference type="InterPro" id="IPR036291">
    <property type="entry name" value="NAD(P)-bd_dom_sf"/>
</dbReference>
<comment type="similarity">
    <text evidence="1">Belongs to the short-chain dehydrogenases/reductases (SDR) family.</text>
</comment>
<reference evidence="2 3" key="1">
    <citation type="journal article" date="2024" name="IMA Fungus">
        <title>IMA Genome - F19 : A genome assembly and annotation guide to empower mycologists, including annotated draft genome sequences of Ceratocystis pirilliformis, Diaporthe australafricana, Fusarium ophioides, Paecilomyces lecythidis, and Sporothrix stenoceras.</title>
        <authorList>
            <person name="Aylward J."/>
            <person name="Wilson A.M."/>
            <person name="Visagie C.M."/>
            <person name="Spraker J."/>
            <person name="Barnes I."/>
            <person name="Buitendag C."/>
            <person name="Ceriani C."/>
            <person name="Del Mar Angel L."/>
            <person name="du Plessis D."/>
            <person name="Fuchs T."/>
            <person name="Gasser K."/>
            <person name="Kramer D."/>
            <person name="Li W."/>
            <person name="Munsamy K."/>
            <person name="Piso A."/>
            <person name="Price J.L."/>
            <person name="Sonnekus B."/>
            <person name="Thomas C."/>
            <person name="van der Nest A."/>
            <person name="van Dijk A."/>
            <person name="van Heerden A."/>
            <person name="van Vuuren N."/>
            <person name="Yilmaz N."/>
            <person name="Duong T.A."/>
            <person name="van der Merwe N.A."/>
            <person name="Wingfield M.J."/>
            <person name="Wingfield B.D."/>
        </authorList>
    </citation>
    <scope>NUCLEOTIDE SEQUENCE [LARGE SCALE GENOMIC DNA]</scope>
    <source>
        <strain evidence="2 3">CMW 18300</strain>
    </source>
</reference>
<evidence type="ECO:0000313" key="3">
    <source>
        <dbReference type="Proteomes" id="UP001583177"/>
    </source>
</evidence>
<dbReference type="PANTHER" id="PTHR43544">
    <property type="entry name" value="SHORT-CHAIN DEHYDROGENASE/REDUCTASE"/>
    <property type="match status" value="1"/>
</dbReference>
<dbReference type="Pfam" id="PF00106">
    <property type="entry name" value="adh_short"/>
    <property type="match status" value="1"/>
</dbReference>
<dbReference type="Gene3D" id="3.40.50.720">
    <property type="entry name" value="NAD(P)-binding Rossmann-like Domain"/>
    <property type="match status" value="1"/>
</dbReference>
<evidence type="ECO:0000256" key="1">
    <source>
        <dbReference type="ARBA" id="ARBA00006484"/>
    </source>
</evidence>
<name>A0ABR3WWT2_9PEZI</name>
<sequence length="258" mass="27769">MAIAKTTVLITGANNGIGLETVIALAEHSANFHLFLGSRSLEKGKAALDKINKGHAGSLKASISVVQIDVTDPKTIESAKNEVASKFGKLDVLINNAGLLLVDPAIPAAKKLRDMFETNVVGPNMIIETFEPLLKKSSDPRIINVSSEQGSITLRLDKTCKYSVVRGDEYRVSKAALNMMSACHRWNFEEWGCKVVAFNPGFCVTDLTGEAGRKVRIEAGARSPKDPAYAMLNIVTGKWDDDVAKSGIVDVDGGVNPW</sequence>
<dbReference type="InterPro" id="IPR002347">
    <property type="entry name" value="SDR_fam"/>
</dbReference>
<organism evidence="2 3">
    <name type="scientific">Diaporthe australafricana</name>
    <dbReference type="NCBI Taxonomy" id="127596"/>
    <lineage>
        <taxon>Eukaryota</taxon>
        <taxon>Fungi</taxon>
        <taxon>Dikarya</taxon>
        <taxon>Ascomycota</taxon>
        <taxon>Pezizomycotina</taxon>
        <taxon>Sordariomycetes</taxon>
        <taxon>Sordariomycetidae</taxon>
        <taxon>Diaporthales</taxon>
        <taxon>Diaporthaceae</taxon>
        <taxon>Diaporthe</taxon>
    </lineage>
</organism>
<dbReference type="PRINTS" id="PR00081">
    <property type="entry name" value="GDHRDH"/>
</dbReference>
<dbReference type="InterPro" id="IPR051468">
    <property type="entry name" value="Fungal_SecMetab_SDRs"/>
</dbReference>
<protein>
    <submittedName>
        <fullName evidence="2">Secondary metabolism biosynthetic enzyme</fullName>
    </submittedName>
</protein>
<dbReference type="Proteomes" id="UP001583177">
    <property type="component" value="Unassembled WGS sequence"/>
</dbReference>